<feature type="compositionally biased region" description="Polar residues" evidence="1">
    <location>
        <begin position="74"/>
        <end position="101"/>
    </location>
</feature>
<dbReference type="OrthoDB" id="5830191at2759"/>
<evidence type="ECO:0000313" key="3">
    <source>
        <dbReference type="Proteomes" id="UP000054937"/>
    </source>
</evidence>
<evidence type="ECO:0000313" key="2">
    <source>
        <dbReference type="EMBL" id="KRX10394.1"/>
    </source>
</evidence>
<proteinExistence type="predicted"/>
<reference evidence="2 3" key="1">
    <citation type="journal article" date="2015" name="Sci. Rep.">
        <title>Genome of the facultative scuticociliatosis pathogen Pseudocohnilembus persalinus provides insight into its virulence through horizontal gene transfer.</title>
        <authorList>
            <person name="Xiong J."/>
            <person name="Wang G."/>
            <person name="Cheng J."/>
            <person name="Tian M."/>
            <person name="Pan X."/>
            <person name="Warren A."/>
            <person name="Jiang C."/>
            <person name="Yuan D."/>
            <person name="Miao W."/>
        </authorList>
    </citation>
    <scope>NUCLEOTIDE SEQUENCE [LARGE SCALE GENOMIC DNA]</scope>
    <source>
        <strain evidence="2">36N120E</strain>
    </source>
</reference>
<dbReference type="InParanoid" id="A0A0V0R7T7"/>
<dbReference type="EMBL" id="LDAU01000028">
    <property type="protein sequence ID" value="KRX10394.1"/>
    <property type="molecule type" value="Genomic_DNA"/>
</dbReference>
<name>A0A0V0R7T7_PSEPJ</name>
<gene>
    <name evidence="2" type="ORF">PPERSA_10493</name>
</gene>
<evidence type="ECO:0000256" key="1">
    <source>
        <dbReference type="SAM" id="MobiDB-lite"/>
    </source>
</evidence>
<feature type="compositionally biased region" description="Low complexity" evidence="1">
    <location>
        <begin position="102"/>
        <end position="121"/>
    </location>
</feature>
<accession>A0A0V0R7T7</accession>
<dbReference type="AlphaFoldDB" id="A0A0V0R7T7"/>
<organism evidence="2 3">
    <name type="scientific">Pseudocohnilembus persalinus</name>
    <name type="common">Ciliate</name>
    <dbReference type="NCBI Taxonomy" id="266149"/>
    <lineage>
        <taxon>Eukaryota</taxon>
        <taxon>Sar</taxon>
        <taxon>Alveolata</taxon>
        <taxon>Ciliophora</taxon>
        <taxon>Intramacronucleata</taxon>
        <taxon>Oligohymenophorea</taxon>
        <taxon>Scuticociliatia</taxon>
        <taxon>Philasterida</taxon>
        <taxon>Pseudocohnilembidae</taxon>
        <taxon>Pseudocohnilembus</taxon>
    </lineage>
</organism>
<dbReference type="Proteomes" id="UP000054937">
    <property type="component" value="Unassembled WGS sequence"/>
</dbReference>
<keyword evidence="3" id="KW-1185">Reference proteome</keyword>
<feature type="region of interest" description="Disordered" evidence="1">
    <location>
        <begin position="228"/>
        <end position="251"/>
    </location>
</feature>
<sequence length="586" mass="68403">MQQLYFQTPYCQYHPKEKVLRICTNISCQRYFKLACIECLDTHNHNIQELIKIKEFFAQISSQTGGPQMKEKNGVSQNSSKKNSFEYNNNNYKSGNEGSQTKQEQNQSGNQEQLQQQQDQKNLENGKQNLTQLKQIISDDFDDDEVQVLNNDEFQQQQQQLQLQIQNLNHEEFEMIVCGGVSASAKQENAGLKFQQPDILDDQILNEYLKNDSPRDKKNQQQEETLMNQFQSQEQGGNNQEQQDQEEQQKQNENYVKIHQIQTLMQQMNGIIQIADIIKTDLSKMEVNLQKEIKNSPQGVVNKVLKEIAEIPENDANYQQAFYDKIEQLKSYLSKDQSRILVKTNETQEIQQILDVYSNVFSAEIANTFKSLNQLASLDFQNFKKTYSCKFIFSPNLKGRNILLGNGNKVALQQSSEERFILLDPQINLNIKTRWAFRILDTGTWIGVGIANKDIIQLEKYQFTKYTGNGRHGSYMFSNNGYSWNYMQQYSNMQMNSFQYKTKDTILVEYNPKYKKLVVINLEEKKVCVMDISNLETQFKHHPCVNMCQGAKIQILDNFIWPTEQALREFKETSKKEITFLFDYSP</sequence>
<protein>
    <submittedName>
        <fullName evidence="2">Uncharacterized protein</fullName>
    </submittedName>
</protein>
<feature type="compositionally biased region" description="Low complexity" evidence="1">
    <location>
        <begin position="228"/>
        <end position="242"/>
    </location>
</feature>
<comment type="caution">
    <text evidence="2">The sequence shown here is derived from an EMBL/GenBank/DDBJ whole genome shotgun (WGS) entry which is preliminary data.</text>
</comment>
<feature type="region of interest" description="Disordered" evidence="1">
    <location>
        <begin position="64"/>
        <end position="121"/>
    </location>
</feature>